<evidence type="ECO:0000313" key="2">
    <source>
        <dbReference type="Proteomes" id="UP000092596"/>
    </source>
</evidence>
<accession>A0A1B0ZGW7</accession>
<reference evidence="1 2" key="1">
    <citation type="submission" date="2015-06" db="EMBL/GenBank/DDBJ databases">
        <title>Investigation of pathophysiology for high-risk pregnancy and development of treatment modality based on it.</title>
        <authorList>
            <person name="Kim B.-C."/>
            <person name="Lim S."/>
        </authorList>
    </citation>
    <scope>NUCLEOTIDE SEQUENCE [LARGE SCALE GENOMIC DNA]</scope>
    <source>
        <strain evidence="1 2">AD1-86</strain>
    </source>
</reference>
<dbReference type="AlphaFoldDB" id="A0A1B0ZGW7"/>
<protein>
    <submittedName>
        <fullName evidence="1">Uncharacterized protein</fullName>
    </submittedName>
</protein>
<dbReference type="EMBL" id="CP012117">
    <property type="protein sequence ID" value="ANP27157.1"/>
    <property type="molecule type" value="Genomic_DNA"/>
</dbReference>
<proteinExistence type="predicted"/>
<dbReference type="Proteomes" id="UP000092596">
    <property type="component" value="Chromosome"/>
</dbReference>
<name>A0A1B0ZGW7_9MICO</name>
<sequence>MSGFLEEFTSPIVAGVHALPCTPQRIATTPSQKWGEHVKIHPPP</sequence>
<gene>
    <name evidence="1" type="ORF">DAD186_06020</name>
</gene>
<dbReference type="KEGG" id="dva:DAD186_06020"/>
<evidence type="ECO:0000313" key="1">
    <source>
        <dbReference type="EMBL" id="ANP27157.1"/>
    </source>
</evidence>
<organism evidence="1 2">
    <name type="scientific">Dermabacter vaginalis</name>
    <dbReference type="NCBI Taxonomy" id="1630135"/>
    <lineage>
        <taxon>Bacteria</taxon>
        <taxon>Bacillati</taxon>
        <taxon>Actinomycetota</taxon>
        <taxon>Actinomycetes</taxon>
        <taxon>Micrococcales</taxon>
        <taxon>Dermabacteraceae</taxon>
        <taxon>Dermabacter</taxon>
    </lineage>
</organism>